<reference evidence="2" key="1">
    <citation type="journal article" date="2015" name="Nature">
        <title>Complex archaea that bridge the gap between prokaryotes and eukaryotes.</title>
        <authorList>
            <person name="Spang A."/>
            <person name="Saw J.H."/>
            <person name="Jorgensen S.L."/>
            <person name="Zaremba-Niedzwiedzka K."/>
            <person name="Martijn J."/>
            <person name="Lind A.E."/>
            <person name="van Eijk R."/>
            <person name="Schleper C."/>
            <person name="Guy L."/>
            <person name="Ettema T.J."/>
        </authorList>
    </citation>
    <scope>NUCLEOTIDE SEQUENCE</scope>
</reference>
<gene>
    <name evidence="2" type="ORF">LCGC14_1926770</name>
</gene>
<protein>
    <recommendedName>
        <fullName evidence="1">Hydantoinase A/oxoprolinase domain-containing protein</fullName>
    </recommendedName>
</protein>
<proteinExistence type="predicted"/>
<dbReference type="EMBL" id="LAZR01020623">
    <property type="protein sequence ID" value="KKL88231.1"/>
    <property type="molecule type" value="Genomic_DNA"/>
</dbReference>
<evidence type="ECO:0000313" key="2">
    <source>
        <dbReference type="EMBL" id="KKL88231.1"/>
    </source>
</evidence>
<dbReference type="InterPro" id="IPR002756">
    <property type="entry name" value="MfnF"/>
</dbReference>
<evidence type="ECO:0000259" key="1">
    <source>
        <dbReference type="Pfam" id="PF01968"/>
    </source>
</evidence>
<dbReference type="Gene3D" id="3.30.420.40">
    <property type="match status" value="1"/>
</dbReference>
<dbReference type="NCBIfam" id="TIGR03123">
    <property type="entry name" value="one_C_unchar_1"/>
    <property type="match status" value="1"/>
</dbReference>
<dbReference type="AlphaFoldDB" id="A0A0F9GCH1"/>
<organism evidence="2">
    <name type="scientific">marine sediment metagenome</name>
    <dbReference type="NCBI Taxonomy" id="412755"/>
    <lineage>
        <taxon>unclassified sequences</taxon>
        <taxon>metagenomes</taxon>
        <taxon>ecological metagenomes</taxon>
    </lineage>
</organism>
<feature type="non-terminal residue" evidence="2">
    <location>
        <position position="1"/>
    </location>
</feature>
<feature type="domain" description="Hydantoinase A/oxoprolinase" evidence="1">
    <location>
        <begin position="12"/>
        <end position="292"/>
    </location>
</feature>
<sequence>FAQLNNQQDIAAITMTGELVDIFPNREVGVAGILACVAQYIDNDKIMVYGAEAGWLSPKQATKQWQNVASRNWQASASLVAQVIPEGLFVDIGSTTCDIIPLAHGLAIPHGVDDFQRQTSRELLYTGAIRTPLIALSQHAPFNGRLVSLAAEVFATTADCWCLLDLLDPASIQDNSADGQPWQADFCASRIARLLGTDANQANMAQWQQLAQWFAEQQSHLISNAMLQVLSAHSNLAADAPIIGAGVGRFIIEACAQRLNRPYLDFNEILLYKHSASADHAPAVAVALLAQQQLP</sequence>
<dbReference type="Gene3D" id="3.30.420.190">
    <property type="entry name" value="conserved archaeal protein q6m145"/>
    <property type="match status" value="1"/>
</dbReference>
<accession>A0A0F9GCH1</accession>
<comment type="caution">
    <text evidence="2">The sequence shown here is derived from an EMBL/GenBank/DDBJ whole genome shotgun (WGS) entry which is preliminary data.</text>
</comment>
<name>A0A0F9GCH1_9ZZZZ</name>
<dbReference type="GO" id="GO:0016787">
    <property type="term" value="F:hydrolase activity"/>
    <property type="evidence" value="ECO:0007669"/>
    <property type="project" value="InterPro"/>
</dbReference>
<dbReference type="Pfam" id="PF01968">
    <property type="entry name" value="Hydantoinase_A"/>
    <property type="match status" value="1"/>
</dbReference>
<dbReference type="InterPro" id="IPR002821">
    <property type="entry name" value="Hydantoinase_A"/>
</dbReference>